<name>A0A026WDZ2_OOCBI</name>
<protein>
    <submittedName>
        <fullName evidence="2">Uncharacterized protein</fullName>
    </submittedName>
</protein>
<feature type="compositionally biased region" description="Basic and acidic residues" evidence="1">
    <location>
        <begin position="79"/>
        <end position="89"/>
    </location>
</feature>
<evidence type="ECO:0000313" key="2">
    <source>
        <dbReference type="EMBL" id="EZA53901.1"/>
    </source>
</evidence>
<keyword evidence="3" id="KW-1185">Reference proteome</keyword>
<evidence type="ECO:0000256" key="1">
    <source>
        <dbReference type="SAM" id="MobiDB-lite"/>
    </source>
</evidence>
<feature type="region of interest" description="Disordered" evidence="1">
    <location>
        <begin position="79"/>
        <end position="101"/>
    </location>
</feature>
<evidence type="ECO:0000313" key="3">
    <source>
        <dbReference type="Proteomes" id="UP000053097"/>
    </source>
</evidence>
<dbReference type="AlphaFoldDB" id="A0A026WDZ2"/>
<reference evidence="2 3" key="1">
    <citation type="journal article" date="2014" name="Curr. Biol.">
        <title>The genome of the clonal raider ant Cerapachys biroi.</title>
        <authorList>
            <person name="Oxley P.R."/>
            <person name="Ji L."/>
            <person name="Fetter-Pruneda I."/>
            <person name="McKenzie S.K."/>
            <person name="Li C."/>
            <person name="Hu H."/>
            <person name="Zhang G."/>
            <person name="Kronauer D.J."/>
        </authorList>
    </citation>
    <scope>NUCLEOTIDE SEQUENCE [LARGE SCALE GENOMIC DNA]</scope>
</reference>
<accession>A0A026WDZ2</accession>
<sequence length="101" mass="11887">MECSLRMCENRVPLTTVDNTAQGELSMKNVKVLCCARDRRPDYAAVSLDKELEEKDSRNEKRYKREQIFGVKIELERERERTKLERSDSSEELSDSDEIEK</sequence>
<dbReference type="EMBL" id="KK107262">
    <property type="protein sequence ID" value="EZA53901.1"/>
    <property type="molecule type" value="Genomic_DNA"/>
</dbReference>
<gene>
    <name evidence="2" type="ORF">X777_06604</name>
</gene>
<dbReference type="Proteomes" id="UP000053097">
    <property type="component" value="Unassembled WGS sequence"/>
</dbReference>
<organism evidence="2 3">
    <name type="scientific">Ooceraea biroi</name>
    <name type="common">Clonal raider ant</name>
    <name type="synonym">Cerapachys biroi</name>
    <dbReference type="NCBI Taxonomy" id="2015173"/>
    <lineage>
        <taxon>Eukaryota</taxon>
        <taxon>Metazoa</taxon>
        <taxon>Ecdysozoa</taxon>
        <taxon>Arthropoda</taxon>
        <taxon>Hexapoda</taxon>
        <taxon>Insecta</taxon>
        <taxon>Pterygota</taxon>
        <taxon>Neoptera</taxon>
        <taxon>Endopterygota</taxon>
        <taxon>Hymenoptera</taxon>
        <taxon>Apocrita</taxon>
        <taxon>Aculeata</taxon>
        <taxon>Formicoidea</taxon>
        <taxon>Formicidae</taxon>
        <taxon>Dorylinae</taxon>
        <taxon>Ooceraea</taxon>
    </lineage>
</organism>
<feature type="compositionally biased region" description="Acidic residues" evidence="1">
    <location>
        <begin position="90"/>
        <end position="101"/>
    </location>
</feature>
<proteinExistence type="predicted"/>